<keyword evidence="5" id="KW-0029">Amino-acid transport</keyword>
<evidence type="ECO:0000256" key="3">
    <source>
        <dbReference type="ARBA" id="ARBA00022448"/>
    </source>
</evidence>
<feature type="compositionally biased region" description="Basic and acidic residues" evidence="8">
    <location>
        <begin position="40"/>
        <end position="52"/>
    </location>
</feature>
<feature type="transmembrane region" description="Helical" evidence="9">
    <location>
        <begin position="278"/>
        <end position="302"/>
    </location>
</feature>
<dbReference type="PANTHER" id="PTHR22950">
    <property type="entry name" value="AMINO ACID TRANSPORTER"/>
    <property type="match status" value="1"/>
</dbReference>
<evidence type="ECO:0000259" key="10">
    <source>
        <dbReference type="Pfam" id="PF01490"/>
    </source>
</evidence>
<proteinExistence type="inferred from homology"/>
<feature type="transmembrane region" description="Helical" evidence="9">
    <location>
        <begin position="246"/>
        <end position="266"/>
    </location>
</feature>
<feature type="transmembrane region" description="Helical" evidence="9">
    <location>
        <begin position="139"/>
        <end position="160"/>
    </location>
</feature>
<protein>
    <recommendedName>
        <fullName evidence="10">Amino acid transporter transmembrane domain-containing protein</fullName>
    </recommendedName>
</protein>
<name>A0ABP9Y101_9FUNG</name>
<keyword evidence="7 9" id="KW-0472">Membrane</keyword>
<evidence type="ECO:0000256" key="8">
    <source>
        <dbReference type="SAM" id="MobiDB-lite"/>
    </source>
</evidence>
<evidence type="ECO:0000313" key="11">
    <source>
        <dbReference type="EMBL" id="GAA5800682.1"/>
    </source>
</evidence>
<feature type="transmembrane region" description="Helical" evidence="9">
    <location>
        <begin position="426"/>
        <end position="450"/>
    </location>
</feature>
<feature type="transmembrane region" description="Helical" evidence="9">
    <location>
        <begin position="322"/>
        <end position="346"/>
    </location>
</feature>
<organism evidence="11 12">
    <name type="scientific">Helicostylum pulchrum</name>
    <dbReference type="NCBI Taxonomy" id="562976"/>
    <lineage>
        <taxon>Eukaryota</taxon>
        <taxon>Fungi</taxon>
        <taxon>Fungi incertae sedis</taxon>
        <taxon>Mucoromycota</taxon>
        <taxon>Mucoromycotina</taxon>
        <taxon>Mucoromycetes</taxon>
        <taxon>Mucorales</taxon>
        <taxon>Mucorineae</taxon>
        <taxon>Mucoraceae</taxon>
        <taxon>Helicostylum</taxon>
    </lineage>
</organism>
<evidence type="ECO:0000256" key="4">
    <source>
        <dbReference type="ARBA" id="ARBA00022692"/>
    </source>
</evidence>
<feature type="domain" description="Amino acid transporter transmembrane" evidence="10">
    <location>
        <begin position="62"/>
        <end position="447"/>
    </location>
</feature>
<sequence length="457" mass="50037">MSEDLHLRKSKAASYSGSTVNGDRGEKSGKHVPPSISEDVTSHNEDNDQDKNIEFGIDRSDQASSFTAFFSVVCVVAGTGALGLPYALSQGGWIGLFILALSWILSVYTGILLIRSLYYDGKTRLSSYQEVATAAFGKIGGWIAFFFTAITLVGVPVLYLLLSGLNLHNVAKGTSAELTFPIWVIICTAIVAIPFCFFRSLKEIGFLSAFGMLSTVVVILIVLGVAIKEAPNQTDIVHNPVIWDMFPIALSSIAFSFGGNPVYAHVEAGMRNRKDWNKVIIAGLTFCVFLYFLVAVPGYYVYGTTAKSPIYDNLPEGGPKAASIIIITIHLILATPILLTSFAIDVEKMLKINPEHRTFAVEWTLRFLFRGTLIVVIAVIAIFVPFFGDFMALLGAFSNCALVFIFPVVFYYKLTGFRGKPWWDYILAFLTVLLGVVGLIFGTISAIQALNNDFKNM</sequence>
<evidence type="ECO:0000256" key="5">
    <source>
        <dbReference type="ARBA" id="ARBA00022970"/>
    </source>
</evidence>
<dbReference type="Proteomes" id="UP001476247">
    <property type="component" value="Unassembled WGS sequence"/>
</dbReference>
<dbReference type="InterPro" id="IPR013057">
    <property type="entry name" value="AA_transpt_TM"/>
</dbReference>
<evidence type="ECO:0000256" key="7">
    <source>
        <dbReference type="ARBA" id="ARBA00023136"/>
    </source>
</evidence>
<comment type="similarity">
    <text evidence="2">Belongs to the amino acid/polyamine transporter 2 family.</text>
</comment>
<feature type="region of interest" description="Disordered" evidence="8">
    <location>
        <begin position="1"/>
        <end position="52"/>
    </location>
</feature>
<keyword evidence="3" id="KW-0813">Transport</keyword>
<evidence type="ECO:0000256" key="1">
    <source>
        <dbReference type="ARBA" id="ARBA00004141"/>
    </source>
</evidence>
<dbReference type="Gene3D" id="1.20.1740.10">
    <property type="entry name" value="Amino acid/polyamine transporter I"/>
    <property type="match status" value="1"/>
</dbReference>
<reference evidence="11 12" key="1">
    <citation type="submission" date="2024-04" db="EMBL/GenBank/DDBJ databases">
        <title>genome sequences of Mucor flavus KT1a and Helicostylum pulchrum KT1b strains isolation_sourced from the surface of a dry-aged beef.</title>
        <authorList>
            <person name="Toyotome T."/>
            <person name="Hosono M."/>
            <person name="Torimaru M."/>
            <person name="Fukuda K."/>
            <person name="Mikami N."/>
        </authorList>
    </citation>
    <scope>NUCLEOTIDE SEQUENCE [LARGE SCALE GENOMIC DNA]</scope>
    <source>
        <strain evidence="11 12">KT1b</strain>
    </source>
</reference>
<accession>A0ABP9Y101</accession>
<evidence type="ECO:0000313" key="12">
    <source>
        <dbReference type="Proteomes" id="UP001476247"/>
    </source>
</evidence>
<dbReference type="PANTHER" id="PTHR22950:SF692">
    <property type="entry name" value="TRANSMEMBRANE AMINO ACID TRANSPORTER FAMILY PROTEIN"/>
    <property type="match status" value="1"/>
</dbReference>
<feature type="transmembrane region" description="Helical" evidence="9">
    <location>
        <begin position="180"/>
        <end position="198"/>
    </location>
</feature>
<keyword evidence="6 9" id="KW-1133">Transmembrane helix</keyword>
<evidence type="ECO:0000256" key="9">
    <source>
        <dbReference type="SAM" id="Phobius"/>
    </source>
</evidence>
<keyword evidence="12" id="KW-1185">Reference proteome</keyword>
<dbReference type="EMBL" id="BAABUJ010000016">
    <property type="protein sequence ID" value="GAA5800682.1"/>
    <property type="molecule type" value="Genomic_DNA"/>
</dbReference>
<feature type="transmembrane region" description="Helical" evidence="9">
    <location>
        <begin position="205"/>
        <end position="226"/>
    </location>
</feature>
<feature type="transmembrane region" description="Helical" evidence="9">
    <location>
        <begin position="367"/>
        <end position="387"/>
    </location>
</feature>
<evidence type="ECO:0000256" key="6">
    <source>
        <dbReference type="ARBA" id="ARBA00022989"/>
    </source>
</evidence>
<feature type="transmembrane region" description="Helical" evidence="9">
    <location>
        <begin position="94"/>
        <end position="118"/>
    </location>
</feature>
<comment type="caution">
    <text evidence="11">The sequence shown here is derived from an EMBL/GenBank/DDBJ whole genome shotgun (WGS) entry which is preliminary data.</text>
</comment>
<feature type="transmembrane region" description="Helical" evidence="9">
    <location>
        <begin position="66"/>
        <end position="88"/>
    </location>
</feature>
<dbReference type="Pfam" id="PF01490">
    <property type="entry name" value="Aa_trans"/>
    <property type="match status" value="1"/>
</dbReference>
<evidence type="ECO:0000256" key="2">
    <source>
        <dbReference type="ARBA" id="ARBA00008066"/>
    </source>
</evidence>
<keyword evidence="4 9" id="KW-0812">Transmembrane</keyword>
<feature type="transmembrane region" description="Helical" evidence="9">
    <location>
        <begin position="393"/>
        <end position="414"/>
    </location>
</feature>
<gene>
    <name evidence="11" type="ORF">HPULCUR_006118</name>
</gene>
<comment type="subcellular location">
    <subcellularLocation>
        <location evidence="1">Membrane</location>
        <topology evidence="1">Multi-pass membrane protein</topology>
    </subcellularLocation>
</comment>